<keyword evidence="7 9" id="KW-1133">Transmembrane helix</keyword>
<dbReference type="GO" id="GO:0017004">
    <property type="term" value="P:cytochrome complex assembly"/>
    <property type="evidence" value="ECO:0007669"/>
    <property type="project" value="UniProtKB-KW"/>
</dbReference>
<dbReference type="GO" id="GO:0005886">
    <property type="term" value="C:plasma membrane"/>
    <property type="evidence" value="ECO:0007669"/>
    <property type="project" value="TreeGrafter"/>
</dbReference>
<feature type="transmembrane region" description="Helical" evidence="9">
    <location>
        <begin position="75"/>
        <end position="97"/>
    </location>
</feature>
<keyword evidence="8 9" id="KW-0472">Membrane</keyword>
<evidence type="ECO:0000256" key="6">
    <source>
        <dbReference type="ARBA" id="ARBA00022748"/>
    </source>
</evidence>
<dbReference type="InterPro" id="IPR045062">
    <property type="entry name" value="Cyt_c_biogenesis_CcsA/CcmC"/>
</dbReference>
<keyword evidence="5 9" id="KW-0812">Transmembrane</keyword>
<accession>A0A7C9IL35</accession>
<comment type="function">
    <text evidence="1">Required for the export of heme to the periplasm for the biogenesis of c-type cytochromes.</text>
</comment>
<organism evidence="11 12">
    <name type="scientific">Solidesulfovibrio aerotolerans</name>
    <dbReference type="NCBI Taxonomy" id="295255"/>
    <lineage>
        <taxon>Bacteria</taxon>
        <taxon>Pseudomonadati</taxon>
        <taxon>Thermodesulfobacteriota</taxon>
        <taxon>Desulfovibrionia</taxon>
        <taxon>Desulfovibrionales</taxon>
        <taxon>Desulfovibrionaceae</taxon>
        <taxon>Solidesulfovibrio</taxon>
    </lineage>
</organism>
<dbReference type="RefSeq" id="WP_160959465.1">
    <property type="nucleotide sequence ID" value="NZ_WVUD01000006.1"/>
</dbReference>
<dbReference type="GO" id="GO:0020037">
    <property type="term" value="F:heme binding"/>
    <property type="evidence" value="ECO:0007669"/>
    <property type="project" value="InterPro"/>
</dbReference>
<sequence>MIRLCALAAAAVSILAQYAIWFYAPVEETMGEVQKIFYTHMPMAWWSLVSFVVVFVASILYLAKRRDVYARLAGAAAELGVLMSGLALATGMCWAKPIWGVWWTWDPRLTTTLVMWFVYAAYLLLRASDVGGQRKDTVLAVLGIVAFLDVPLVFISARYWRSIHPAVLGSQGGGMEPEMWLAMAANLVAMGLLWLALLAARTKQLAAGAAVTALLRHGASRN</sequence>
<evidence type="ECO:0000256" key="8">
    <source>
        <dbReference type="ARBA" id="ARBA00023136"/>
    </source>
</evidence>
<evidence type="ECO:0000256" key="7">
    <source>
        <dbReference type="ARBA" id="ARBA00022989"/>
    </source>
</evidence>
<dbReference type="GO" id="GO:0015232">
    <property type="term" value="F:heme transmembrane transporter activity"/>
    <property type="evidence" value="ECO:0007669"/>
    <property type="project" value="InterPro"/>
</dbReference>
<comment type="similarity">
    <text evidence="3">Belongs to the CcmC/CycZ/HelC family.</text>
</comment>
<gene>
    <name evidence="11" type="ORF">GTA51_05885</name>
</gene>
<evidence type="ECO:0000256" key="1">
    <source>
        <dbReference type="ARBA" id="ARBA00002442"/>
    </source>
</evidence>
<name>A0A7C9IL35_9BACT</name>
<dbReference type="PRINTS" id="PR01386">
    <property type="entry name" value="CCMCBIOGNSIS"/>
</dbReference>
<evidence type="ECO:0000313" key="12">
    <source>
        <dbReference type="Proteomes" id="UP000482487"/>
    </source>
</evidence>
<proteinExistence type="inferred from homology"/>
<keyword evidence="6" id="KW-0201">Cytochrome c-type biogenesis</keyword>
<dbReference type="EMBL" id="WVUD01000006">
    <property type="protein sequence ID" value="MYL82666.1"/>
    <property type="molecule type" value="Genomic_DNA"/>
</dbReference>
<comment type="caution">
    <text evidence="11">The sequence shown here is derived from an EMBL/GenBank/DDBJ whole genome shotgun (WGS) entry which is preliminary data.</text>
</comment>
<evidence type="ECO:0000256" key="4">
    <source>
        <dbReference type="ARBA" id="ARBA00016463"/>
    </source>
</evidence>
<evidence type="ECO:0000259" key="10">
    <source>
        <dbReference type="Pfam" id="PF01578"/>
    </source>
</evidence>
<evidence type="ECO:0000256" key="5">
    <source>
        <dbReference type="ARBA" id="ARBA00022692"/>
    </source>
</evidence>
<feature type="domain" description="Cytochrome c assembly protein" evidence="10">
    <location>
        <begin position="27"/>
        <end position="163"/>
    </location>
</feature>
<keyword evidence="12" id="KW-1185">Reference proteome</keyword>
<protein>
    <recommendedName>
        <fullName evidence="4">Heme exporter protein C</fullName>
    </recommendedName>
</protein>
<dbReference type="InterPro" id="IPR002541">
    <property type="entry name" value="Cyt_c_assembly"/>
</dbReference>
<dbReference type="OrthoDB" id="9778550at2"/>
<dbReference type="InterPro" id="IPR003557">
    <property type="entry name" value="Cyt_c_biogenesis_CcmC"/>
</dbReference>
<dbReference type="PANTHER" id="PTHR30071:SF1">
    <property type="entry name" value="CYTOCHROME B_B6 PROTEIN-RELATED"/>
    <property type="match status" value="1"/>
</dbReference>
<dbReference type="Proteomes" id="UP000482487">
    <property type="component" value="Unassembled WGS sequence"/>
</dbReference>
<feature type="transmembrane region" description="Helical" evidence="9">
    <location>
        <begin position="137"/>
        <end position="160"/>
    </location>
</feature>
<evidence type="ECO:0000313" key="11">
    <source>
        <dbReference type="EMBL" id="MYL82666.1"/>
    </source>
</evidence>
<feature type="transmembrane region" description="Helical" evidence="9">
    <location>
        <begin position="180"/>
        <end position="200"/>
    </location>
</feature>
<evidence type="ECO:0000256" key="2">
    <source>
        <dbReference type="ARBA" id="ARBA00004141"/>
    </source>
</evidence>
<feature type="transmembrane region" description="Helical" evidence="9">
    <location>
        <begin position="109"/>
        <end position="125"/>
    </location>
</feature>
<reference evidence="11 12" key="1">
    <citation type="submission" date="2020-01" db="EMBL/GenBank/DDBJ databases">
        <title>Genome sequence of Desulfovibrio aerotolerans DSM 16695(T).</title>
        <authorList>
            <person name="Karnachuk O."/>
            <person name="Avakyan M."/>
            <person name="Mardanov A."/>
            <person name="Kadnikov V."/>
            <person name="Ravin N."/>
        </authorList>
    </citation>
    <scope>NUCLEOTIDE SEQUENCE [LARGE SCALE GENOMIC DNA]</scope>
    <source>
        <strain evidence="11 12">DSM 16695</strain>
    </source>
</reference>
<dbReference type="PANTHER" id="PTHR30071">
    <property type="entry name" value="HEME EXPORTER PROTEIN C"/>
    <property type="match status" value="1"/>
</dbReference>
<evidence type="ECO:0000256" key="9">
    <source>
        <dbReference type="SAM" id="Phobius"/>
    </source>
</evidence>
<dbReference type="AlphaFoldDB" id="A0A7C9IL35"/>
<evidence type="ECO:0000256" key="3">
    <source>
        <dbReference type="ARBA" id="ARBA00005840"/>
    </source>
</evidence>
<dbReference type="Pfam" id="PF01578">
    <property type="entry name" value="Cytochrom_C_asm"/>
    <property type="match status" value="1"/>
</dbReference>
<feature type="transmembrane region" description="Helical" evidence="9">
    <location>
        <begin position="43"/>
        <end position="63"/>
    </location>
</feature>
<comment type="subcellular location">
    <subcellularLocation>
        <location evidence="2">Membrane</location>
        <topology evidence="2">Multi-pass membrane protein</topology>
    </subcellularLocation>
</comment>